<dbReference type="PANTHER" id="PTHR33116:SF87">
    <property type="entry name" value="OS01G0158850 PROTEIN"/>
    <property type="match status" value="1"/>
</dbReference>
<dbReference type="Proteomes" id="UP001341281">
    <property type="component" value="Chromosome 04"/>
</dbReference>
<accession>A0AAQ3T9S1</accession>
<organism evidence="1 2">
    <name type="scientific">Paspalum notatum var. saurae</name>
    <dbReference type="NCBI Taxonomy" id="547442"/>
    <lineage>
        <taxon>Eukaryota</taxon>
        <taxon>Viridiplantae</taxon>
        <taxon>Streptophyta</taxon>
        <taxon>Embryophyta</taxon>
        <taxon>Tracheophyta</taxon>
        <taxon>Spermatophyta</taxon>
        <taxon>Magnoliopsida</taxon>
        <taxon>Liliopsida</taxon>
        <taxon>Poales</taxon>
        <taxon>Poaceae</taxon>
        <taxon>PACMAD clade</taxon>
        <taxon>Panicoideae</taxon>
        <taxon>Andropogonodae</taxon>
        <taxon>Paspaleae</taxon>
        <taxon>Paspalinae</taxon>
        <taxon>Paspalum</taxon>
    </lineage>
</organism>
<reference evidence="1 2" key="1">
    <citation type="submission" date="2024-02" db="EMBL/GenBank/DDBJ databases">
        <title>High-quality chromosome-scale genome assembly of Pensacola bahiagrass (Paspalum notatum Flugge var. saurae).</title>
        <authorList>
            <person name="Vega J.M."/>
            <person name="Podio M."/>
            <person name="Orjuela J."/>
            <person name="Siena L.A."/>
            <person name="Pessino S.C."/>
            <person name="Combes M.C."/>
            <person name="Mariac C."/>
            <person name="Albertini E."/>
            <person name="Pupilli F."/>
            <person name="Ortiz J.P.A."/>
            <person name="Leblanc O."/>
        </authorList>
    </citation>
    <scope>NUCLEOTIDE SEQUENCE [LARGE SCALE GENOMIC DNA]</scope>
    <source>
        <strain evidence="1">R1</strain>
        <tissue evidence="1">Leaf</tissue>
    </source>
</reference>
<dbReference type="PANTHER" id="PTHR33116">
    <property type="entry name" value="REVERSE TRANSCRIPTASE ZINC-BINDING DOMAIN-CONTAINING PROTEIN-RELATED-RELATED"/>
    <property type="match status" value="1"/>
</dbReference>
<sequence>MKSTVVPIRCEGLDLEEILASFGATRTTFPVKPPFVKQVSKRVDFQPPVDKVAKKLTARNGRHINPAGRLTLVKSVLTSRAVYFISSLRVPKSTLKEIDTKRKRFLRAGSEAFGAKCKVNWPRSTVDLGGLGVLHLGKFARGLRLRWLWREWNGGRSLEIGSENPCNKKDRLLFAAATSISIGNGKKISFWHSGWLQGQRPCDFAPRLYAISKNKKRSLEGAVQNKNWLKDIDFRHRNFSAGHFLEYVQLWRASAILRLSTNGPQALDMANLGAAEMQIFQLVGNPKSHLDVRYWDNAGQCPLCRRAPESGIHLFAECRFTGRIWKELSSWTATQGLEPRNWRPSGNSHHWWTSTDAVPSTSKKGLRSLIILVCWEIWMERNNRIFNRSESPNGVVLQKIKDEAHLRVTAGAKGLATLCRLN</sequence>
<dbReference type="EMBL" id="CP144748">
    <property type="protein sequence ID" value="WVZ67809.1"/>
    <property type="molecule type" value="Genomic_DNA"/>
</dbReference>
<dbReference type="AlphaFoldDB" id="A0AAQ3T9S1"/>
<evidence type="ECO:0000313" key="1">
    <source>
        <dbReference type="EMBL" id="WVZ67809.1"/>
    </source>
</evidence>
<evidence type="ECO:0000313" key="2">
    <source>
        <dbReference type="Proteomes" id="UP001341281"/>
    </source>
</evidence>
<proteinExistence type="predicted"/>
<evidence type="ECO:0008006" key="3">
    <source>
        <dbReference type="Google" id="ProtNLM"/>
    </source>
</evidence>
<name>A0AAQ3T9S1_PASNO</name>
<gene>
    <name evidence="1" type="ORF">U9M48_016839</name>
</gene>
<protein>
    <recommendedName>
        <fullName evidence="3">Reverse transcriptase zinc-binding domain-containing protein</fullName>
    </recommendedName>
</protein>
<keyword evidence="2" id="KW-1185">Reference proteome</keyword>